<evidence type="ECO:0000256" key="1">
    <source>
        <dbReference type="SAM" id="MobiDB-lite"/>
    </source>
</evidence>
<protein>
    <submittedName>
        <fullName evidence="2">Uncharacterized protein</fullName>
    </submittedName>
</protein>
<geneLocation type="plasmid" evidence="2 3">
    <name>pJCM12687</name>
</geneLocation>
<sequence length="147" mass="15912">MGIDRPQARGKTKVGQARHAAHGMSHKRQPRFHVQGREDIAEISAEPLNSVGMHWRARGFAVAAMVVGDDANIRIPLAEKLGDLDVPRVFIQRASMKKHDGVGGAASAVFTDRQSHPIAGRYCVTGATNRVATAIAQQRCCARAPLR</sequence>
<reference evidence="2 3" key="1">
    <citation type="journal article" date="2019" name="Emerg. Microbes Infect.">
        <title>Comprehensive subspecies identification of 175 nontuberculous mycobacteria species based on 7547 genomic profiles.</title>
        <authorList>
            <person name="Matsumoto Y."/>
            <person name="Kinjo T."/>
            <person name="Motooka D."/>
            <person name="Nabeya D."/>
            <person name="Jung N."/>
            <person name="Uechi K."/>
            <person name="Horii T."/>
            <person name="Iida T."/>
            <person name="Fujita J."/>
            <person name="Nakamura S."/>
        </authorList>
    </citation>
    <scope>NUCLEOTIDE SEQUENCE [LARGE SCALE GENOMIC DNA]</scope>
    <source>
        <strain evidence="2 3">JCM 12687</strain>
        <plasmid evidence="2">pJCM12687</plasmid>
    </source>
</reference>
<proteinExistence type="predicted"/>
<evidence type="ECO:0000313" key="2">
    <source>
        <dbReference type="EMBL" id="BBZ15241.1"/>
    </source>
</evidence>
<keyword evidence="2" id="KW-0614">Plasmid</keyword>
<gene>
    <name evidence="2" type="ORF">MBRA_54360</name>
</gene>
<accession>A0ABN6BFA3</accession>
<feature type="compositionally biased region" description="Basic residues" evidence="1">
    <location>
        <begin position="19"/>
        <end position="31"/>
    </location>
</feature>
<evidence type="ECO:0000313" key="3">
    <source>
        <dbReference type="Proteomes" id="UP000467379"/>
    </source>
</evidence>
<dbReference type="Proteomes" id="UP000467379">
    <property type="component" value="Plasmid pJCM12687"/>
</dbReference>
<dbReference type="EMBL" id="AP022607">
    <property type="protein sequence ID" value="BBZ15241.1"/>
    <property type="molecule type" value="Genomic_DNA"/>
</dbReference>
<keyword evidence="3" id="KW-1185">Reference proteome</keyword>
<organism evidence="2 3">
    <name type="scientific">Mycobacterium branderi</name>
    <dbReference type="NCBI Taxonomy" id="43348"/>
    <lineage>
        <taxon>Bacteria</taxon>
        <taxon>Bacillati</taxon>
        <taxon>Actinomycetota</taxon>
        <taxon>Actinomycetes</taxon>
        <taxon>Mycobacteriales</taxon>
        <taxon>Mycobacteriaceae</taxon>
        <taxon>Mycobacterium</taxon>
    </lineage>
</organism>
<feature type="region of interest" description="Disordered" evidence="1">
    <location>
        <begin position="1"/>
        <end position="32"/>
    </location>
</feature>
<name>A0ABN6BFA3_9MYCO</name>